<proteinExistence type="predicted"/>
<protein>
    <recommendedName>
        <fullName evidence="5">Trafficking protein particle complex subunit 11</fullName>
    </recommendedName>
</protein>
<organism evidence="3 4">
    <name type="scientific">Polyplax serrata</name>
    <name type="common">Common mouse louse</name>
    <dbReference type="NCBI Taxonomy" id="468196"/>
    <lineage>
        <taxon>Eukaryota</taxon>
        <taxon>Metazoa</taxon>
        <taxon>Ecdysozoa</taxon>
        <taxon>Arthropoda</taxon>
        <taxon>Hexapoda</taxon>
        <taxon>Insecta</taxon>
        <taxon>Pterygota</taxon>
        <taxon>Neoptera</taxon>
        <taxon>Paraneoptera</taxon>
        <taxon>Psocodea</taxon>
        <taxon>Troctomorpha</taxon>
        <taxon>Phthiraptera</taxon>
        <taxon>Anoplura</taxon>
        <taxon>Polyplacidae</taxon>
        <taxon>Polyplax</taxon>
    </lineage>
</organism>
<dbReference type="Pfam" id="PF11817">
    <property type="entry name" value="Foie-gras_1"/>
    <property type="match status" value="1"/>
</dbReference>
<feature type="domain" description="Trafficking protein particle complex subunit 11" evidence="2">
    <location>
        <begin position="270"/>
        <end position="524"/>
    </location>
</feature>
<evidence type="ECO:0008006" key="5">
    <source>
        <dbReference type="Google" id="ProtNLM"/>
    </source>
</evidence>
<dbReference type="Pfam" id="PF07919">
    <property type="entry name" value="Gryzun"/>
    <property type="match status" value="1"/>
</dbReference>
<comment type="caution">
    <text evidence="3">The sequence shown here is derived from an EMBL/GenBank/DDBJ whole genome shotgun (WGS) entry which is preliminary data.</text>
</comment>
<sequence length="1114" mass="126522">MAVSDPLGFPPELYSKPSALVGLCGLDIQNNSLHRSIWDVFRTSHERSSITCKLFGLSHSFPPVKAKRTTYDWHIPKGLFKRNWMKKHLLEIPAVVALLFDLNWEDANAEQLKAQCCAYFQGLRQFFYSPQNFRTALGNHATKMVIILIQKVAPLPDDTKAAEKAKLLCAACDIEPKQLYVLPLGDHLQGYISRLENVLSDLAQNYYHQEIIQVKQHKDQLNKTTQQYLFVRHQFKLGFLSELKQDNHNASKYYNSAYTLLKGVRLSDTNIVEVKLIAGFIIYKVCYLMFKLNRPRDAISNFKFHIEYYKDKIGAKDLYFEHLNWLSKQYSAFGDIFNEAVKQGLNAVQTQHPGFYYQLAAQCAIDRKNSAMELCKNVTAYPASDPLKGLNSLEFYGQRPWRPGKLSAEPINPSLEMDGINALKYRENLVNHSGIIIHLLGSAISQFKTYKCPRMRLQLVVQMADEYFCSKEYGQALTLFSHILWDYKDEKWWLLLSKLLSKALSCAYVAANVQDYIHFSLEALGPLAKFDTERRQKIFNNLMSVLQFKTPEPEPEIPEQSIIQAQNSWEATKRVELQSPPIEMSARSCIEARARFTKPVFGIDEVITVEIYLRSSCPYPIQFSHLAVVMSTSNCSSENPVPVDKENLKLNLGEVKKLIYEYKGNPADIGKVLQINSVLLTIGLVKERSATLKFVIAQGVNDLPVEKTSDEFQFYRLSISDPCFDKIESLSSAKLVAAESKVKLQLKHDSPALLSEWYPIEVTIFNDEESTIVDSVLEVKFQSSDDLTIEQTTQLCTDVKNCIPMSVIEIPLESIKSKETKVVIVYMRGHRIGERNLVIKLCYNHEKESATLTKSSVDTLVKVPIIQPFEVSADVLSMKFEQIDKCFSRNPFILNVNVHVLSPWPLKVHHSTIKPSSFVKFCDEKVTSQLTGTVLNQSEGGSDMFPLVIDKASDQPVALGVYTLQWSRLGTSEITSSSVTMPTIMCDPTILGVEMSLPAHGWVRKPMELEYNLYSYSNNVLQLDLFMESSDAFMFAGEKQILIHLLPGSIKKLTYNLYPLFSGLVALPRLVFRSPSEELMEQLNLMIDRNLLSHIYVMPQDKLGIQDEASVNSG</sequence>
<evidence type="ECO:0000259" key="2">
    <source>
        <dbReference type="Pfam" id="PF11817"/>
    </source>
</evidence>
<feature type="domain" description="Gryzun putative trafficking through Golgi" evidence="1">
    <location>
        <begin position="927"/>
        <end position="1072"/>
    </location>
</feature>
<dbReference type="InterPro" id="IPR012880">
    <property type="entry name" value="Gryzun"/>
</dbReference>
<reference evidence="3 4" key="1">
    <citation type="submission" date="2023-10" db="EMBL/GenBank/DDBJ databases">
        <title>Genomes of two closely related lineages of the louse Polyplax serrata with different host specificities.</title>
        <authorList>
            <person name="Martinu J."/>
            <person name="Tarabai H."/>
            <person name="Stefka J."/>
            <person name="Hypsa V."/>
        </authorList>
    </citation>
    <scope>NUCLEOTIDE SEQUENCE [LARGE SCALE GENOMIC DNA]</scope>
    <source>
        <strain evidence="3">HR10_N</strain>
    </source>
</reference>
<gene>
    <name evidence="3" type="ORF">RUM43_005826</name>
</gene>
<evidence type="ECO:0000313" key="3">
    <source>
        <dbReference type="EMBL" id="KAK6625527.1"/>
    </source>
</evidence>
<dbReference type="Proteomes" id="UP001372834">
    <property type="component" value="Unassembled WGS sequence"/>
</dbReference>
<dbReference type="GO" id="GO:0005737">
    <property type="term" value="C:cytoplasm"/>
    <property type="evidence" value="ECO:0007669"/>
    <property type="project" value="TreeGrafter"/>
</dbReference>
<evidence type="ECO:0000313" key="4">
    <source>
        <dbReference type="Proteomes" id="UP001372834"/>
    </source>
</evidence>
<dbReference type="InterPro" id="IPR021773">
    <property type="entry name" value="TPC11"/>
</dbReference>
<dbReference type="PANTHER" id="PTHR14374:SF0">
    <property type="entry name" value="TRAFFICKING PROTEIN PARTICLE COMPLEX SUBUNIT 11"/>
    <property type="match status" value="1"/>
</dbReference>
<evidence type="ECO:0000259" key="1">
    <source>
        <dbReference type="Pfam" id="PF07919"/>
    </source>
</evidence>
<dbReference type="EMBL" id="JAWJWE010000037">
    <property type="protein sequence ID" value="KAK6625527.1"/>
    <property type="molecule type" value="Genomic_DNA"/>
</dbReference>
<dbReference type="PANTHER" id="PTHR14374">
    <property type="entry name" value="FOIE GRAS"/>
    <property type="match status" value="1"/>
</dbReference>
<accession>A0AAN8S523</accession>
<name>A0AAN8S523_POLSC</name>
<dbReference type="AlphaFoldDB" id="A0AAN8S523"/>